<protein>
    <submittedName>
        <fullName evidence="3">Uncharacterized protein</fullName>
    </submittedName>
</protein>
<reference evidence="3 4" key="1">
    <citation type="submission" date="2019-09" db="EMBL/GenBank/DDBJ databases">
        <title>Draft genome of the ectomycorrhizal ascomycete Sphaerosporella brunnea.</title>
        <authorList>
            <consortium name="DOE Joint Genome Institute"/>
            <person name="Benucci G.M."/>
            <person name="Marozzi G."/>
            <person name="Antonielli L."/>
            <person name="Sanchez S."/>
            <person name="Marco P."/>
            <person name="Wang X."/>
            <person name="Falini L.B."/>
            <person name="Barry K."/>
            <person name="Haridas S."/>
            <person name="Lipzen A."/>
            <person name="Labutti K."/>
            <person name="Grigoriev I.V."/>
            <person name="Murat C."/>
            <person name="Martin F."/>
            <person name="Albertini E."/>
            <person name="Donnini D."/>
            <person name="Bonito G."/>
        </authorList>
    </citation>
    <scope>NUCLEOTIDE SEQUENCE [LARGE SCALE GENOMIC DNA]</scope>
    <source>
        <strain evidence="3 4">Sb_GMNB300</strain>
    </source>
</reference>
<evidence type="ECO:0000256" key="1">
    <source>
        <dbReference type="SAM" id="MobiDB-lite"/>
    </source>
</evidence>
<proteinExistence type="predicted"/>
<sequence>MKERHVGIQFDASEFHFGTSKATALVLYPPSDDGIAADISQPEINTGYLGSDNCGQKLKRRQRMSKNTHPRPSEPHPPRCEPRSEMRDFDWLIAAGLAVWIFSPESVATGGGACPGSSKLRRRHAQRNLNTCCCFFVCSFPSSKQKTLGALREGSWTFFFCFFLFFFLFFLVFFCFFLFCFFSAAGYSLRWGKIK</sequence>
<keyword evidence="2" id="KW-1133">Transmembrane helix</keyword>
<dbReference type="InParanoid" id="A0A5J5F176"/>
<keyword evidence="2" id="KW-0472">Membrane</keyword>
<gene>
    <name evidence="3" type="ORF">FN846DRAFT_625604</name>
</gene>
<comment type="caution">
    <text evidence="3">The sequence shown here is derived from an EMBL/GenBank/DDBJ whole genome shotgun (WGS) entry which is preliminary data.</text>
</comment>
<organism evidence="3 4">
    <name type="scientific">Sphaerosporella brunnea</name>
    <dbReference type="NCBI Taxonomy" id="1250544"/>
    <lineage>
        <taxon>Eukaryota</taxon>
        <taxon>Fungi</taxon>
        <taxon>Dikarya</taxon>
        <taxon>Ascomycota</taxon>
        <taxon>Pezizomycotina</taxon>
        <taxon>Pezizomycetes</taxon>
        <taxon>Pezizales</taxon>
        <taxon>Pyronemataceae</taxon>
        <taxon>Sphaerosporella</taxon>
    </lineage>
</organism>
<feature type="compositionally biased region" description="Basic and acidic residues" evidence="1">
    <location>
        <begin position="71"/>
        <end position="83"/>
    </location>
</feature>
<feature type="transmembrane region" description="Helical" evidence="2">
    <location>
        <begin position="156"/>
        <end position="189"/>
    </location>
</feature>
<keyword evidence="2" id="KW-0812">Transmembrane</keyword>
<accession>A0A5J5F176</accession>
<evidence type="ECO:0000313" key="4">
    <source>
        <dbReference type="Proteomes" id="UP000326924"/>
    </source>
</evidence>
<dbReference type="Proteomes" id="UP000326924">
    <property type="component" value="Unassembled WGS sequence"/>
</dbReference>
<evidence type="ECO:0000313" key="3">
    <source>
        <dbReference type="EMBL" id="KAA8909342.1"/>
    </source>
</evidence>
<evidence type="ECO:0000256" key="2">
    <source>
        <dbReference type="SAM" id="Phobius"/>
    </source>
</evidence>
<dbReference type="AlphaFoldDB" id="A0A5J5F176"/>
<keyword evidence="4" id="KW-1185">Reference proteome</keyword>
<dbReference type="EMBL" id="VXIS01000059">
    <property type="protein sequence ID" value="KAA8909342.1"/>
    <property type="molecule type" value="Genomic_DNA"/>
</dbReference>
<feature type="compositionally biased region" description="Basic residues" evidence="1">
    <location>
        <begin position="59"/>
        <end position="69"/>
    </location>
</feature>
<feature type="region of interest" description="Disordered" evidence="1">
    <location>
        <begin position="59"/>
        <end position="83"/>
    </location>
</feature>
<name>A0A5J5F176_9PEZI</name>